<reference evidence="1" key="2">
    <citation type="submission" date="2018-05" db="EMBL/GenBank/DDBJ databases">
        <title>OmerRS3 (Oryza meridionalis Reference Sequence Version 3).</title>
        <authorList>
            <person name="Zhang J."/>
            <person name="Kudrna D."/>
            <person name="Lee S."/>
            <person name="Talag J."/>
            <person name="Welchert J."/>
            <person name="Wing R.A."/>
        </authorList>
    </citation>
    <scope>NUCLEOTIDE SEQUENCE [LARGE SCALE GENOMIC DNA]</scope>
    <source>
        <strain evidence="1">cv. OR44</strain>
    </source>
</reference>
<dbReference type="AlphaFoldDB" id="A0A0E0BZT3"/>
<dbReference type="EnsemblPlants" id="OMERI01G08950.3">
    <property type="protein sequence ID" value="OMERI01G08950.3"/>
    <property type="gene ID" value="OMERI01G08950"/>
</dbReference>
<reference evidence="1" key="1">
    <citation type="submission" date="2015-04" db="UniProtKB">
        <authorList>
            <consortium name="EnsemblPlants"/>
        </authorList>
    </citation>
    <scope>IDENTIFICATION</scope>
</reference>
<accession>A0A0E0BZT3</accession>
<sequence>MTGKHTVMWSLMTFRIGEAAEAFTTEGSWAVGAAIGHPQATVTAMLLGIPLCTLMSTIVCRLVDTAKQSLITVGVPTPQDMGLPDQQSLITAGQALFT</sequence>
<protein>
    <submittedName>
        <fullName evidence="1">Uncharacterized protein</fullName>
    </submittedName>
</protein>
<evidence type="ECO:0000313" key="1">
    <source>
        <dbReference type="EnsemblPlants" id="OMERI01G08950.3"/>
    </source>
</evidence>
<name>A0A0E0BZT3_9ORYZ</name>
<keyword evidence="2" id="KW-1185">Reference proteome</keyword>
<dbReference type="Proteomes" id="UP000008021">
    <property type="component" value="Chromosome 1"/>
</dbReference>
<organism evidence="1">
    <name type="scientific">Oryza meridionalis</name>
    <dbReference type="NCBI Taxonomy" id="40149"/>
    <lineage>
        <taxon>Eukaryota</taxon>
        <taxon>Viridiplantae</taxon>
        <taxon>Streptophyta</taxon>
        <taxon>Embryophyta</taxon>
        <taxon>Tracheophyta</taxon>
        <taxon>Spermatophyta</taxon>
        <taxon>Magnoliopsida</taxon>
        <taxon>Liliopsida</taxon>
        <taxon>Poales</taxon>
        <taxon>Poaceae</taxon>
        <taxon>BOP clade</taxon>
        <taxon>Oryzoideae</taxon>
        <taxon>Oryzeae</taxon>
        <taxon>Oryzinae</taxon>
        <taxon>Oryza</taxon>
    </lineage>
</organism>
<dbReference type="Gramene" id="OMERI01G08950.3">
    <property type="protein sequence ID" value="OMERI01G08950.3"/>
    <property type="gene ID" value="OMERI01G08950"/>
</dbReference>
<evidence type="ECO:0000313" key="2">
    <source>
        <dbReference type="Proteomes" id="UP000008021"/>
    </source>
</evidence>
<proteinExistence type="predicted"/>